<dbReference type="EMBL" id="JBBUTF010000018">
    <property type="protein sequence ID" value="MEK8027971.1"/>
    <property type="molecule type" value="Genomic_DNA"/>
</dbReference>
<accession>A0ABU9BDH5</accession>
<keyword evidence="2" id="KW-0805">Transcription regulation</keyword>
<comment type="similarity">
    <text evidence="1">Belongs to the LysR transcriptional regulatory family.</text>
</comment>
<sequence>MPPLPSRLSPDDLRVFIRVAERASFSVAAEQLGLPRATVSTAVQRLEARLGARLLQRTTRRVQLTADGQTLLERAQDLLADLDELQGLFLSDAAPLAGRLRVDMPLGVARAKVLPAIDGFLARHPGLQVEVCSTDRRVDPIADGFDCVLRVGTLGADGLVARPLGELPMASIASPAYVARWGRPDSLQALGDLAAGHHQVLYRPNAGQRPVPFEVLDGDGHPQVLALPGRVTVDNSEAWLAACEAGLGIVQIPRWRAQDLVDAGRAIEILPDHPPPPMPVTLLYPHRRHLPRRVRVFMDWLAGLFTEEAAATCSPTRL</sequence>
<dbReference type="RefSeq" id="WP_341375754.1">
    <property type="nucleotide sequence ID" value="NZ_JBBUTF010000018.1"/>
</dbReference>
<feature type="domain" description="HTH lysR-type" evidence="5">
    <location>
        <begin position="8"/>
        <end position="65"/>
    </location>
</feature>
<evidence type="ECO:0000256" key="2">
    <source>
        <dbReference type="ARBA" id="ARBA00023015"/>
    </source>
</evidence>
<keyword evidence="3" id="KW-0238">DNA-binding</keyword>
<evidence type="ECO:0000256" key="4">
    <source>
        <dbReference type="ARBA" id="ARBA00023163"/>
    </source>
</evidence>
<dbReference type="SUPFAM" id="SSF46785">
    <property type="entry name" value="Winged helix' DNA-binding domain"/>
    <property type="match status" value="1"/>
</dbReference>
<dbReference type="InterPro" id="IPR005119">
    <property type="entry name" value="LysR_subst-bd"/>
</dbReference>
<dbReference type="InterPro" id="IPR000847">
    <property type="entry name" value="LysR_HTH_N"/>
</dbReference>
<evidence type="ECO:0000256" key="3">
    <source>
        <dbReference type="ARBA" id="ARBA00023125"/>
    </source>
</evidence>
<name>A0ABU9BDH5_9BURK</name>
<reference evidence="6 7" key="1">
    <citation type="submission" date="2024-04" db="EMBL/GenBank/DDBJ databases">
        <title>Novel species of the genus Ideonella isolated from streams.</title>
        <authorList>
            <person name="Lu H."/>
        </authorList>
    </citation>
    <scope>NUCLEOTIDE SEQUENCE [LARGE SCALE GENOMIC DNA]</scope>
    <source>
        <strain evidence="6 7">BYS139W</strain>
    </source>
</reference>
<evidence type="ECO:0000256" key="1">
    <source>
        <dbReference type="ARBA" id="ARBA00009437"/>
    </source>
</evidence>
<keyword evidence="7" id="KW-1185">Reference proteome</keyword>
<dbReference type="Proteomes" id="UP001368500">
    <property type="component" value="Unassembled WGS sequence"/>
</dbReference>
<organism evidence="6 7">
    <name type="scientific">Pseudaquabacterium rugosum</name>
    <dbReference type="NCBI Taxonomy" id="2984194"/>
    <lineage>
        <taxon>Bacteria</taxon>
        <taxon>Pseudomonadati</taxon>
        <taxon>Pseudomonadota</taxon>
        <taxon>Betaproteobacteria</taxon>
        <taxon>Burkholderiales</taxon>
        <taxon>Sphaerotilaceae</taxon>
        <taxon>Pseudaquabacterium</taxon>
    </lineage>
</organism>
<dbReference type="Pfam" id="PF00126">
    <property type="entry name" value="HTH_1"/>
    <property type="match status" value="1"/>
</dbReference>
<protein>
    <submittedName>
        <fullName evidence="6">LysR family transcriptional regulator</fullName>
    </submittedName>
</protein>
<proteinExistence type="inferred from homology"/>
<dbReference type="InterPro" id="IPR036388">
    <property type="entry name" value="WH-like_DNA-bd_sf"/>
</dbReference>
<dbReference type="Gene3D" id="1.10.10.10">
    <property type="entry name" value="Winged helix-like DNA-binding domain superfamily/Winged helix DNA-binding domain"/>
    <property type="match status" value="1"/>
</dbReference>
<keyword evidence="4" id="KW-0804">Transcription</keyword>
<dbReference type="PANTHER" id="PTHR30537:SF72">
    <property type="entry name" value="LYSR FAMILY TRANSCRIPTIONAL REGULATOR"/>
    <property type="match status" value="1"/>
</dbReference>
<dbReference type="InterPro" id="IPR036390">
    <property type="entry name" value="WH_DNA-bd_sf"/>
</dbReference>
<evidence type="ECO:0000313" key="7">
    <source>
        <dbReference type="Proteomes" id="UP001368500"/>
    </source>
</evidence>
<dbReference type="Gene3D" id="3.40.190.290">
    <property type="match status" value="1"/>
</dbReference>
<gene>
    <name evidence="6" type="ORF">AACH11_18575</name>
</gene>
<dbReference type="PANTHER" id="PTHR30537">
    <property type="entry name" value="HTH-TYPE TRANSCRIPTIONAL REGULATOR"/>
    <property type="match status" value="1"/>
</dbReference>
<dbReference type="PROSITE" id="PS50931">
    <property type="entry name" value="HTH_LYSR"/>
    <property type="match status" value="1"/>
</dbReference>
<evidence type="ECO:0000313" key="6">
    <source>
        <dbReference type="EMBL" id="MEK8027971.1"/>
    </source>
</evidence>
<dbReference type="Pfam" id="PF03466">
    <property type="entry name" value="LysR_substrate"/>
    <property type="match status" value="1"/>
</dbReference>
<dbReference type="SUPFAM" id="SSF53850">
    <property type="entry name" value="Periplasmic binding protein-like II"/>
    <property type="match status" value="1"/>
</dbReference>
<comment type="caution">
    <text evidence="6">The sequence shown here is derived from an EMBL/GenBank/DDBJ whole genome shotgun (WGS) entry which is preliminary data.</text>
</comment>
<dbReference type="InterPro" id="IPR058163">
    <property type="entry name" value="LysR-type_TF_proteobact-type"/>
</dbReference>
<evidence type="ECO:0000259" key="5">
    <source>
        <dbReference type="PROSITE" id="PS50931"/>
    </source>
</evidence>